<dbReference type="AlphaFoldDB" id="A0A1G7MR04"/>
<keyword evidence="3" id="KW-1185">Reference proteome</keyword>
<dbReference type="Proteomes" id="UP000198748">
    <property type="component" value="Unassembled WGS sequence"/>
</dbReference>
<evidence type="ECO:0000313" key="2">
    <source>
        <dbReference type="EMBL" id="SDF64192.1"/>
    </source>
</evidence>
<reference evidence="3" key="1">
    <citation type="submission" date="2016-10" db="EMBL/GenBank/DDBJ databases">
        <authorList>
            <person name="Varghese N."/>
            <person name="Submissions S."/>
        </authorList>
    </citation>
    <scope>NUCLEOTIDE SEQUENCE [LARGE SCALE GENOMIC DNA]</scope>
    <source>
        <strain evidence="3">DSM 25329</strain>
    </source>
</reference>
<dbReference type="RefSeq" id="WP_090153758.1">
    <property type="nucleotide sequence ID" value="NZ_FNAN01000011.1"/>
</dbReference>
<proteinExistence type="predicted"/>
<organism evidence="2 3">
    <name type="scientific">Dyadobacter soli</name>
    <dbReference type="NCBI Taxonomy" id="659014"/>
    <lineage>
        <taxon>Bacteria</taxon>
        <taxon>Pseudomonadati</taxon>
        <taxon>Bacteroidota</taxon>
        <taxon>Cytophagia</taxon>
        <taxon>Cytophagales</taxon>
        <taxon>Spirosomataceae</taxon>
        <taxon>Dyadobacter</taxon>
    </lineage>
</organism>
<dbReference type="Pfam" id="PF00884">
    <property type="entry name" value="Sulfatase"/>
    <property type="match status" value="1"/>
</dbReference>
<dbReference type="Gene3D" id="3.40.720.10">
    <property type="entry name" value="Alkaline Phosphatase, subunit A"/>
    <property type="match status" value="1"/>
</dbReference>
<dbReference type="SUPFAM" id="SSF53649">
    <property type="entry name" value="Alkaline phosphatase-like"/>
    <property type="match status" value="1"/>
</dbReference>
<evidence type="ECO:0000313" key="3">
    <source>
        <dbReference type="Proteomes" id="UP000198748"/>
    </source>
</evidence>
<dbReference type="PANTHER" id="PTHR43751">
    <property type="entry name" value="SULFATASE"/>
    <property type="match status" value="1"/>
</dbReference>
<dbReference type="InterPro" id="IPR017850">
    <property type="entry name" value="Alkaline_phosphatase_core_sf"/>
</dbReference>
<dbReference type="OrthoDB" id="9789742at2"/>
<accession>A0A1G7MR04</accession>
<feature type="domain" description="Sulfatase N-terminal" evidence="1">
    <location>
        <begin position="53"/>
        <end position="213"/>
    </location>
</feature>
<protein>
    <submittedName>
        <fullName evidence="2">Sulfatase</fullName>
    </submittedName>
</protein>
<name>A0A1G7MR04_9BACT</name>
<dbReference type="InterPro" id="IPR052701">
    <property type="entry name" value="GAG_Ulvan_Degrading_Sulfatases"/>
</dbReference>
<sequence length="330" mass="37060">MEYLLADELKLEKFTTVAKQGWWPGNAGEKDGVPRLLTGKHYNSLKLKAPTSAISPVDYAGNLEAFLKERKAGEPFCFWYGGHEPHRAYEFGSGSSKGNKKLGDIDRVPAYWPDNDTVRQDMLDYAYEVEYFDQQLQKMLTILDRAGELDNTIVIVTSDNGMPFPRTKGHLYEFDNHLPLSIMWKKGIKAPGRKVTDFVSFIDLAPTILELSGLKNQTAMLMQGKSLVPLFTFAKSGQVDAARDHVLLGKERTDVGRPHDQGYPVRGIVKGKLIYTRNYEPDRWPSGNPETGYLDTDGGPTKTQILVGRRVGRDSTRWQLAFGKKGADEL</sequence>
<evidence type="ECO:0000259" key="1">
    <source>
        <dbReference type="Pfam" id="PF00884"/>
    </source>
</evidence>
<dbReference type="PANTHER" id="PTHR43751:SF1">
    <property type="entry name" value="SULFATASE ATSG-RELATED"/>
    <property type="match status" value="1"/>
</dbReference>
<dbReference type="InterPro" id="IPR000917">
    <property type="entry name" value="Sulfatase_N"/>
</dbReference>
<gene>
    <name evidence="2" type="ORF">SAMN04487996_111348</name>
</gene>
<dbReference type="EMBL" id="FNAN01000011">
    <property type="protein sequence ID" value="SDF64192.1"/>
    <property type="molecule type" value="Genomic_DNA"/>
</dbReference>
<dbReference type="STRING" id="659014.SAMN04487996_111348"/>